<feature type="non-terminal residue" evidence="1">
    <location>
        <position position="1"/>
    </location>
</feature>
<comment type="caution">
    <text evidence="1">The sequence shown here is derived from an EMBL/GenBank/DDBJ whole genome shotgun (WGS) entry which is preliminary data.</text>
</comment>
<accession>A0ACA9Q7C5</accession>
<reference evidence="1" key="1">
    <citation type="submission" date="2021-06" db="EMBL/GenBank/DDBJ databases">
        <authorList>
            <person name="Kallberg Y."/>
            <person name="Tangrot J."/>
            <person name="Rosling A."/>
        </authorList>
    </citation>
    <scope>NUCLEOTIDE SEQUENCE</scope>
    <source>
        <strain evidence="1">MA461A</strain>
    </source>
</reference>
<dbReference type="Proteomes" id="UP000789920">
    <property type="component" value="Unassembled WGS sequence"/>
</dbReference>
<keyword evidence="2" id="KW-1185">Reference proteome</keyword>
<dbReference type="EMBL" id="CAJVQC010028778">
    <property type="protein sequence ID" value="CAG8740632.1"/>
    <property type="molecule type" value="Genomic_DNA"/>
</dbReference>
<sequence length="145" mass="16170">TEEKISSVTFNENPLFTVTFNLVDGTFKTLNLDAPKNEKEVAIDDDEESSNSSTEIAIQESAQNSSFDVEADNEYSNSDEEIDEQNFNAALTLLHETKSNSTDRHQFNVKKVNKNERFNKRELLSSNAAKESQASGGRVSLTLTD</sequence>
<proteinExistence type="predicted"/>
<evidence type="ECO:0000313" key="1">
    <source>
        <dbReference type="EMBL" id="CAG8740632.1"/>
    </source>
</evidence>
<name>A0ACA9Q7C5_9GLOM</name>
<gene>
    <name evidence="1" type="ORF">RPERSI_LOCUS13114</name>
</gene>
<organism evidence="1 2">
    <name type="scientific">Racocetra persica</name>
    <dbReference type="NCBI Taxonomy" id="160502"/>
    <lineage>
        <taxon>Eukaryota</taxon>
        <taxon>Fungi</taxon>
        <taxon>Fungi incertae sedis</taxon>
        <taxon>Mucoromycota</taxon>
        <taxon>Glomeromycotina</taxon>
        <taxon>Glomeromycetes</taxon>
        <taxon>Diversisporales</taxon>
        <taxon>Gigasporaceae</taxon>
        <taxon>Racocetra</taxon>
    </lineage>
</organism>
<protein>
    <submittedName>
        <fullName evidence="1">30629_t:CDS:1</fullName>
    </submittedName>
</protein>
<evidence type="ECO:0000313" key="2">
    <source>
        <dbReference type="Proteomes" id="UP000789920"/>
    </source>
</evidence>
<feature type="non-terminal residue" evidence="1">
    <location>
        <position position="145"/>
    </location>
</feature>